<proteinExistence type="predicted"/>
<evidence type="ECO:0000313" key="1">
    <source>
        <dbReference type="EMBL" id="OOH93856.1"/>
    </source>
</evidence>
<accession>A0A1V3TXD3</accession>
<name>A0A1V3TXD3_ELIME</name>
<evidence type="ECO:0000313" key="2">
    <source>
        <dbReference type="Proteomes" id="UP000188947"/>
    </source>
</evidence>
<gene>
    <name evidence="1" type="ORF">BMF97_14770</name>
</gene>
<organism evidence="1 2">
    <name type="scientific">Elizabethkingia meningoseptica</name>
    <name type="common">Chryseobacterium meningosepticum</name>
    <dbReference type="NCBI Taxonomy" id="238"/>
    <lineage>
        <taxon>Bacteria</taxon>
        <taxon>Pseudomonadati</taxon>
        <taxon>Bacteroidota</taxon>
        <taxon>Flavobacteriia</taxon>
        <taxon>Flavobacteriales</taxon>
        <taxon>Weeksellaceae</taxon>
        <taxon>Elizabethkingia</taxon>
    </lineage>
</organism>
<dbReference type="EMBL" id="MPOG01000016">
    <property type="protein sequence ID" value="OOH93856.1"/>
    <property type="molecule type" value="Genomic_DNA"/>
</dbReference>
<sequence>MLIDSEPPTTKKTTRIFYDNSDQYVCNPMFWKNTDTLAIHIAYYTGFTSSGFSIRVHKNKYEIFPFSSDDVISNDEKPSVFKNSIQKLILNKSEYKPNDSIYGYVEFNKTEYDQYGNIIPHKGKGYFRGKIVHYK</sequence>
<keyword evidence="2" id="KW-1185">Reference proteome</keyword>
<dbReference type="AlphaFoldDB" id="A0A1V3TXD3"/>
<dbReference type="Proteomes" id="UP000188947">
    <property type="component" value="Unassembled WGS sequence"/>
</dbReference>
<reference evidence="1 2" key="1">
    <citation type="submission" date="2016-11" db="EMBL/GenBank/DDBJ databases">
        <title>Genome sequence and comparative genomic analysis of clinical strain Elizabethkingia meningoseptica 61421 PRCM.</title>
        <authorList>
            <person name="Wang M."/>
            <person name="Hu S."/>
            <person name="Cao L."/>
            <person name="Jiang T."/>
            <person name="Zhou Y."/>
            <person name="Ming D."/>
        </authorList>
    </citation>
    <scope>NUCLEOTIDE SEQUENCE [LARGE SCALE GENOMIC DNA]</scope>
    <source>
        <strain evidence="1 2">61421 PRCM</strain>
    </source>
</reference>
<protein>
    <submittedName>
        <fullName evidence="1">Uncharacterized protein</fullName>
    </submittedName>
</protein>
<comment type="caution">
    <text evidence="1">The sequence shown here is derived from an EMBL/GenBank/DDBJ whole genome shotgun (WGS) entry which is preliminary data.</text>
</comment>